<sequence>MSKLKRKLQRMTRNGVYVYRDRQIGYLSVWASSGGSFCNIAGPFRTLRDCVNDAFKKGVHRGVKKVRLRVFTEREGLKYEIIDGREVLCKF</sequence>
<accession>A0AAE9HGF4</accession>
<gene>
    <name evidence="1" type="ORF">EM_048</name>
</gene>
<protein>
    <submittedName>
        <fullName evidence="1">Uncharacterized protein</fullName>
    </submittedName>
</protein>
<keyword evidence="2" id="KW-1185">Reference proteome</keyword>
<evidence type="ECO:0000313" key="2">
    <source>
        <dbReference type="Proteomes" id="UP000831536"/>
    </source>
</evidence>
<evidence type="ECO:0000313" key="1">
    <source>
        <dbReference type="EMBL" id="UPW35850.1"/>
    </source>
</evidence>
<dbReference type="EMBL" id="ON169972">
    <property type="protein sequence ID" value="UPW35850.1"/>
    <property type="molecule type" value="Genomic_DNA"/>
</dbReference>
<organism evidence="1 2">
    <name type="scientific">Pseudomonas phage EM</name>
    <dbReference type="NCBI Taxonomy" id="2936914"/>
    <lineage>
        <taxon>Viruses</taxon>
        <taxon>Duplodnaviria</taxon>
        <taxon>Heunggongvirae</taxon>
        <taxon>Uroviricota</taxon>
        <taxon>Caudoviricetes</taxon>
        <taxon>Vandenendeviridae</taxon>
        <taxon>Skurskavirinae</taxon>
        <taxon>Baldwinvirus</taxon>
        <taxon>Baldwinvirus EM</taxon>
    </lineage>
</organism>
<dbReference type="Proteomes" id="UP000831536">
    <property type="component" value="Segment"/>
</dbReference>
<name>A0AAE9HGF4_9CAUD</name>
<proteinExistence type="predicted"/>
<reference evidence="1" key="1">
    <citation type="journal article" date="2022" name="J. Appl. Microbiol.">
        <title>Bacteriophage-Antibiotic Combinations Against Multidrug-Resistant Pseudomonas aeruginosa.</title>
        <authorList>
            <person name="Holger D."/>
            <person name="Lev K.L."/>
            <person name="Kebriaei R."/>
            <person name="Morrisette T."/>
            <person name="Shah R."/>
            <person name="Alexander J."/>
            <person name="Lehman S.M."/>
            <person name="Rybak M.J."/>
        </authorList>
    </citation>
    <scope>NUCLEOTIDE SEQUENCE</scope>
</reference>